<dbReference type="PANTHER" id="PTHR42685">
    <property type="entry name" value="GERANYLGERANYL DIPHOSPHATE REDUCTASE"/>
    <property type="match status" value="1"/>
</dbReference>
<dbReference type="Gene3D" id="3.50.50.60">
    <property type="entry name" value="FAD/NAD(P)-binding domain"/>
    <property type="match status" value="1"/>
</dbReference>
<evidence type="ECO:0000313" key="2">
    <source>
        <dbReference type="Proteomes" id="UP000219573"/>
    </source>
</evidence>
<gene>
    <name evidence="1" type="ORF">SAMN06265827_102115</name>
</gene>
<dbReference type="InterPro" id="IPR036188">
    <property type="entry name" value="FAD/NAD-bd_sf"/>
</dbReference>
<protein>
    <submittedName>
        <fullName evidence="1">Dehydrogenase (Flavoprotein)</fullName>
    </submittedName>
</protein>
<sequence>MKVAIIGAGISGLAAAFEFKRHNITPVIFEKKSHIGNPVLFTSATLHIFNHFMSDPFCYLKKNYGLNISPTFQLKKLIMSSPQNKAVIKGNLGYIVNRMREEGSLANQLFSKVALPIEFNSFVDINDIKEAFDYIIVATGSNLIAKDLNLWTNTFSAQIRSATIVGNFDTQSVLMWLNKDYAKDGFGYLIPTRPKEATLNLAVNNITFHEIDYYWENFLYREDLNYKIIETRDASFECGFLSTHQLDNLYFTGNTAGFTDSLIGFGQIKAIESGILAARAIVNNLDYNKLVAPIARDMLKINEFRKILNSFSNKDLDKLLSFLKLPVIKQLIYNNPFFKIKYGTFIAKLYNKFINN</sequence>
<dbReference type="SUPFAM" id="SSF51905">
    <property type="entry name" value="FAD/NAD(P)-binding domain"/>
    <property type="match status" value="1"/>
</dbReference>
<dbReference type="Proteomes" id="UP000219573">
    <property type="component" value="Unassembled WGS sequence"/>
</dbReference>
<dbReference type="AlphaFoldDB" id="A0A285FKS5"/>
<evidence type="ECO:0000313" key="1">
    <source>
        <dbReference type="EMBL" id="SNY11444.1"/>
    </source>
</evidence>
<dbReference type="STRING" id="1413210.U472_06735"/>
<dbReference type="EMBL" id="OBDZ01000002">
    <property type="protein sequence ID" value="SNY11444.1"/>
    <property type="molecule type" value="Genomic_DNA"/>
</dbReference>
<dbReference type="InterPro" id="IPR050407">
    <property type="entry name" value="Geranylgeranyl_reductase"/>
</dbReference>
<dbReference type="Pfam" id="PF13450">
    <property type="entry name" value="NAD_binding_8"/>
    <property type="match status" value="1"/>
</dbReference>
<accession>A0A285FKS5</accession>
<name>A0A285FKS5_9FIRM</name>
<dbReference type="RefSeq" id="WP_097016381.1">
    <property type="nucleotide sequence ID" value="NZ_OBDZ01000002.1"/>
</dbReference>
<organism evidence="1 2">
    <name type="scientific">Orenia metallireducens</name>
    <dbReference type="NCBI Taxonomy" id="1413210"/>
    <lineage>
        <taxon>Bacteria</taxon>
        <taxon>Bacillati</taxon>
        <taxon>Bacillota</taxon>
        <taxon>Clostridia</taxon>
        <taxon>Halanaerobiales</taxon>
        <taxon>Halobacteroidaceae</taxon>
        <taxon>Orenia</taxon>
    </lineage>
</organism>
<proteinExistence type="predicted"/>
<keyword evidence="2" id="KW-1185">Reference proteome</keyword>
<dbReference type="PANTHER" id="PTHR42685:SF18">
    <property type="entry name" value="DIGERANYLGERANYLGLYCEROPHOSPHOLIPID REDUCTASE"/>
    <property type="match status" value="1"/>
</dbReference>
<dbReference type="OrthoDB" id="25353at2"/>
<reference evidence="2" key="1">
    <citation type="submission" date="2017-09" db="EMBL/GenBank/DDBJ databases">
        <authorList>
            <person name="Varghese N."/>
            <person name="Submissions S."/>
        </authorList>
    </citation>
    <scope>NUCLEOTIDE SEQUENCE [LARGE SCALE GENOMIC DNA]</scope>
    <source>
        <strain evidence="2">MSL47</strain>
    </source>
</reference>